<proteinExistence type="predicted"/>
<comment type="caution">
    <text evidence="4">The sequence shown here is derived from an EMBL/GenBank/DDBJ whole genome shotgun (WGS) entry which is preliminary data.</text>
</comment>
<evidence type="ECO:0000259" key="3">
    <source>
        <dbReference type="Pfam" id="PF04024"/>
    </source>
</evidence>
<feature type="region of interest" description="Disordered" evidence="1">
    <location>
        <begin position="1"/>
        <end position="36"/>
    </location>
</feature>
<keyword evidence="5" id="KW-1185">Reference proteome</keyword>
<evidence type="ECO:0000256" key="1">
    <source>
        <dbReference type="SAM" id="MobiDB-lite"/>
    </source>
</evidence>
<organism evidence="4 5">
    <name type="scientific">Arthrobacter hankyongi</name>
    <dbReference type="NCBI Taxonomy" id="2904801"/>
    <lineage>
        <taxon>Bacteria</taxon>
        <taxon>Bacillati</taxon>
        <taxon>Actinomycetota</taxon>
        <taxon>Actinomycetes</taxon>
        <taxon>Micrococcales</taxon>
        <taxon>Micrococcaceae</taxon>
        <taxon>Arthrobacter</taxon>
    </lineage>
</organism>
<dbReference type="RefSeq" id="WP_237818857.1">
    <property type="nucleotide sequence ID" value="NZ_JAKLTQ010000003.1"/>
</dbReference>
<keyword evidence="2" id="KW-1133">Transmembrane helix</keyword>
<dbReference type="Proteomes" id="UP001165368">
    <property type="component" value="Unassembled WGS sequence"/>
</dbReference>
<keyword evidence="2" id="KW-0472">Membrane</keyword>
<protein>
    <submittedName>
        <fullName evidence="4">PspC domain-containing protein</fullName>
    </submittedName>
</protein>
<name>A0ABS9L4N0_9MICC</name>
<feature type="transmembrane region" description="Helical" evidence="2">
    <location>
        <begin position="277"/>
        <end position="298"/>
    </location>
</feature>
<feature type="transmembrane region" description="Helical" evidence="2">
    <location>
        <begin position="152"/>
        <end position="170"/>
    </location>
</feature>
<dbReference type="Pfam" id="PF04024">
    <property type="entry name" value="PspC"/>
    <property type="match status" value="1"/>
</dbReference>
<reference evidence="4" key="1">
    <citation type="submission" date="2022-01" db="EMBL/GenBank/DDBJ databases">
        <authorList>
            <person name="Jo J.-H."/>
            <person name="Im W.-T."/>
        </authorList>
    </citation>
    <scope>NUCLEOTIDE SEQUENCE</scope>
    <source>
        <strain evidence="4">I2-34</strain>
    </source>
</reference>
<feature type="compositionally biased region" description="Low complexity" evidence="1">
    <location>
        <begin position="9"/>
        <end position="27"/>
    </location>
</feature>
<dbReference type="EMBL" id="JAKLTQ010000003">
    <property type="protein sequence ID" value="MCG2621538.1"/>
    <property type="molecule type" value="Genomic_DNA"/>
</dbReference>
<feature type="transmembrane region" description="Helical" evidence="2">
    <location>
        <begin position="82"/>
        <end position="104"/>
    </location>
</feature>
<evidence type="ECO:0000313" key="5">
    <source>
        <dbReference type="Proteomes" id="UP001165368"/>
    </source>
</evidence>
<evidence type="ECO:0000313" key="4">
    <source>
        <dbReference type="EMBL" id="MCG2621538.1"/>
    </source>
</evidence>
<feature type="transmembrane region" description="Helical" evidence="2">
    <location>
        <begin position="305"/>
        <end position="326"/>
    </location>
</feature>
<evidence type="ECO:0000256" key="2">
    <source>
        <dbReference type="SAM" id="Phobius"/>
    </source>
</evidence>
<gene>
    <name evidence="4" type="ORF">LVY72_06365</name>
</gene>
<feature type="transmembrane region" description="Helical" evidence="2">
    <location>
        <begin position="125"/>
        <end position="146"/>
    </location>
</feature>
<dbReference type="InterPro" id="IPR007168">
    <property type="entry name" value="Phageshock_PspC_N"/>
</dbReference>
<keyword evidence="2" id="KW-0812">Transmembrane</keyword>
<feature type="domain" description="Phage shock protein PspC N-terminal" evidence="3">
    <location>
        <begin position="54"/>
        <end position="106"/>
    </location>
</feature>
<accession>A0ABS9L4N0</accession>
<sequence>MTTEPTDNSSGHSSGPSAGEPSAAPAHDGVRQGAAPPPAAGNSFFAWLRNLGVVRSEDRWLGGVAAGVAGRIGLDPVLVRGLFILLAVFGGVGVLLYGAAWALLPEPDGRIHAEEAGRGHWSSGMTGAVIFTVLGVFNRPFGLFGLDWDFSGVVWTLLWVGAVIFVVLWLTTSARRSRPGTGGGQVPPSAAADTAFPAAAADTAFPATAGPAYPEDPAGYGPYLPPPAAYTKVRPVKPVHRGPSGAAVAVTLGAAMLLGGLVLALNAAQVLDLGRALIPVVAAVVLVSLGIGIVVAGLRGRSSGVLGFLAAVGLVATLLSSAAAQWQTSSFVVGTRTSWNTTGGQAAADGYSVAAGQGTIDLTGLRGTPQAPAVVPINTAAASVQVIIPRGTEVEVRSELALGNIEYTTAQDSGSSSGLWRPVDITLNDNHGSAPAMILQIRGAMSNVDIIEGPASTAPQG</sequence>
<feature type="transmembrane region" description="Helical" evidence="2">
    <location>
        <begin position="244"/>
        <end position="265"/>
    </location>
</feature>